<feature type="transmembrane region" description="Helical" evidence="1">
    <location>
        <begin position="62"/>
        <end position="84"/>
    </location>
</feature>
<proteinExistence type="predicted"/>
<keyword evidence="3" id="KW-1185">Reference proteome</keyword>
<keyword evidence="1" id="KW-0472">Membrane</keyword>
<keyword evidence="1" id="KW-0812">Transmembrane</keyword>
<dbReference type="Proteomes" id="UP000753724">
    <property type="component" value="Unassembled WGS sequence"/>
</dbReference>
<evidence type="ECO:0000313" key="3">
    <source>
        <dbReference type="Proteomes" id="UP000753724"/>
    </source>
</evidence>
<evidence type="ECO:0000256" key="1">
    <source>
        <dbReference type="SAM" id="Phobius"/>
    </source>
</evidence>
<organism evidence="2 3">
    <name type="scientific">Novosphingobium ovatum</name>
    <dbReference type="NCBI Taxonomy" id="1908523"/>
    <lineage>
        <taxon>Bacteria</taxon>
        <taxon>Pseudomonadati</taxon>
        <taxon>Pseudomonadota</taxon>
        <taxon>Alphaproteobacteria</taxon>
        <taxon>Sphingomonadales</taxon>
        <taxon>Sphingomonadaceae</taxon>
        <taxon>Novosphingobium</taxon>
    </lineage>
</organism>
<reference evidence="3" key="1">
    <citation type="submission" date="2020-01" db="EMBL/GenBank/DDBJ databases">
        <title>Sphingomonas sp. strain CSW-10.</title>
        <authorList>
            <person name="Chen W.-M."/>
        </authorList>
    </citation>
    <scope>NUCLEOTIDE SEQUENCE [LARGE SCALE GENOMIC DNA]</scope>
    <source>
        <strain evidence="3">FSY-8</strain>
    </source>
</reference>
<keyword evidence="1" id="KW-1133">Transmembrane helix</keyword>
<gene>
    <name evidence="2" type="ORF">GTZ99_04390</name>
</gene>
<evidence type="ECO:0000313" key="2">
    <source>
        <dbReference type="EMBL" id="NBC35793.1"/>
    </source>
</evidence>
<accession>A0ABW9XB92</accession>
<sequence length="87" mass="9542">MNLFSALFAIVWTVAAYGIAMSGWRQARKWCADGVIDNGVGVRIRRDERPVAFALAYRGAQAISLFGFAFFLPAGVVATFICIVRLI</sequence>
<comment type="caution">
    <text evidence="2">The sequence shown here is derived from an EMBL/GenBank/DDBJ whole genome shotgun (WGS) entry which is preliminary data.</text>
</comment>
<dbReference type="EMBL" id="JAAAPO010000002">
    <property type="protein sequence ID" value="NBC35793.1"/>
    <property type="molecule type" value="Genomic_DNA"/>
</dbReference>
<name>A0ABW9XB92_9SPHN</name>
<protein>
    <submittedName>
        <fullName evidence="2">Uncharacterized protein</fullName>
    </submittedName>
</protein>